<organism evidence="10 11">
    <name type="scientific">Paxillus rubicundulus Ve08.2h10</name>
    <dbReference type="NCBI Taxonomy" id="930991"/>
    <lineage>
        <taxon>Eukaryota</taxon>
        <taxon>Fungi</taxon>
        <taxon>Dikarya</taxon>
        <taxon>Basidiomycota</taxon>
        <taxon>Agaricomycotina</taxon>
        <taxon>Agaricomycetes</taxon>
        <taxon>Agaricomycetidae</taxon>
        <taxon>Boletales</taxon>
        <taxon>Paxilineae</taxon>
        <taxon>Paxillaceae</taxon>
        <taxon>Paxillus</taxon>
    </lineage>
</organism>
<dbReference type="InterPro" id="IPR048684">
    <property type="entry name" value="COG4_C"/>
</dbReference>
<evidence type="ECO:0000313" key="11">
    <source>
        <dbReference type="Proteomes" id="UP000054538"/>
    </source>
</evidence>
<evidence type="ECO:0000256" key="4">
    <source>
        <dbReference type="ARBA" id="ARBA00022448"/>
    </source>
</evidence>
<dbReference type="InterPro" id="IPR048682">
    <property type="entry name" value="COG4"/>
</dbReference>
<dbReference type="PANTHER" id="PTHR24016:SF0">
    <property type="entry name" value="CONSERVED OLIGOMERIC GOLGI COMPLEX SUBUNIT 4"/>
    <property type="match status" value="1"/>
</dbReference>
<keyword evidence="6" id="KW-0333">Golgi apparatus</keyword>
<sequence length="764" mass="86386">MMNANKSNDLVDQLQVEAAHFIRKDPRKLTNLNEILSCLSWYQFEEAGLSNSLTELLSDRDSIVGSLQQLEVLIPRLDALCLESSDLAKEVSSTAKTAERVGGRVRSLDEQMCRVSEAAERVGQVMELKSSLKQLQTCIGTQDWESATRHCARAMSLPFEVISGPFAEVSVPTAECHLPPAQTLQAAREQLLSIFLRHFDQASRSRDAAATSRYFKLFPAIGWEAEGLEAYASFVIDLVRVRIPTSAKTSSPLYYVTALTALFESVAMIVDQHQPVVEKYYGVRKMRSVIKRLLEECDRVVESTLEAWREDRSIKRKLSDVLNSTVAMSASRKQPTITEDSDVDPREIDKTLSEIAGMSGRWCLFRKFLIEQLQEEGTTSDEKVVPDKQHPELDSAPSPNVAFHVSLPLEQIELLDATSSQREFEELLTSFYTPMEIWYTRAIIDKAHRLSSRDLSQTPPISTTPDDAFYILKTVYSRLLSTGSTKVLERTTDLLKVVIDRDYAGGIKRKLDDVYRTSGGTATGVRPDKPERESRSSFIILLNDLDLSSSHMERLTKDLLCQPGITQLYLDTEQSKVRSTIASLVGSTSTFKATLRAGIEQLFNQLIRPRLRTLISEVYKDISYVLDEDTYADAEYQDSVRKRFVTVWEGLVDGCKDTFTENNYRMLFGLALDVILRPWEKHTLTLHYSELGAIRFDRDLRSVMTYLSSQTMFGDIREKFVRLQQISSLLNLGSDEDVETFYSGSGISWMLSMQEARNIVGLKV</sequence>
<dbReference type="InterPro" id="IPR048680">
    <property type="entry name" value="COG4_N"/>
</dbReference>
<comment type="similarity">
    <text evidence="2">Belongs to the COG4 family.</text>
</comment>
<dbReference type="FunCoup" id="A0A0D0DDR0">
    <property type="interactions" value="555"/>
</dbReference>
<evidence type="ECO:0000256" key="7">
    <source>
        <dbReference type="ARBA" id="ARBA00023136"/>
    </source>
</evidence>
<dbReference type="SMART" id="SM00762">
    <property type="entry name" value="Cog4"/>
    <property type="match status" value="1"/>
</dbReference>
<evidence type="ECO:0000256" key="2">
    <source>
        <dbReference type="ARBA" id="ARBA00009215"/>
    </source>
</evidence>
<dbReference type="GO" id="GO:0000139">
    <property type="term" value="C:Golgi membrane"/>
    <property type="evidence" value="ECO:0007669"/>
    <property type="project" value="UniProtKB-SubCell"/>
</dbReference>
<gene>
    <name evidence="10" type="ORF">PAXRUDRAFT_153740</name>
</gene>
<dbReference type="Gene3D" id="1.20.58.1970">
    <property type="match status" value="1"/>
</dbReference>
<dbReference type="EMBL" id="KN825624">
    <property type="protein sequence ID" value="KIK82481.1"/>
    <property type="molecule type" value="Genomic_DNA"/>
</dbReference>
<evidence type="ECO:0000259" key="9">
    <source>
        <dbReference type="SMART" id="SM00762"/>
    </source>
</evidence>
<dbReference type="STRING" id="930991.A0A0D0DDR0"/>
<dbReference type="Pfam" id="PF20662">
    <property type="entry name" value="COG4_C"/>
    <property type="match status" value="1"/>
</dbReference>
<keyword evidence="11" id="KW-1185">Reference proteome</keyword>
<dbReference type="Gene3D" id="1.10.287.1060">
    <property type="entry name" value="ESAT-6-like"/>
    <property type="match status" value="1"/>
</dbReference>
<keyword evidence="5" id="KW-0653">Protein transport</keyword>
<reference evidence="10 11" key="1">
    <citation type="submission" date="2014-04" db="EMBL/GenBank/DDBJ databases">
        <authorList>
            <consortium name="DOE Joint Genome Institute"/>
            <person name="Kuo A."/>
            <person name="Kohler A."/>
            <person name="Jargeat P."/>
            <person name="Nagy L.G."/>
            <person name="Floudas D."/>
            <person name="Copeland A."/>
            <person name="Barry K.W."/>
            <person name="Cichocki N."/>
            <person name="Veneault-Fourrey C."/>
            <person name="LaButti K."/>
            <person name="Lindquist E.A."/>
            <person name="Lipzen A."/>
            <person name="Lundell T."/>
            <person name="Morin E."/>
            <person name="Murat C."/>
            <person name="Sun H."/>
            <person name="Tunlid A."/>
            <person name="Henrissat B."/>
            <person name="Grigoriev I.V."/>
            <person name="Hibbett D.S."/>
            <person name="Martin F."/>
            <person name="Nordberg H.P."/>
            <person name="Cantor M.N."/>
            <person name="Hua S.X."/>
        </authorList>
    </citation>
    <scope>NUCLEOTIDE SEQUENCE [LARGE SCALE GENOMIC DNA]</scope>
    <source>
        <strain evidence="10 11">Ve08.2h10</strain>
    </source>
</reference>
<dbReference type="AlphaFoldDB" id="A0A0D0DDR0"/>
<reference evidence="11" key="2">
    <citation type="submission" date="2015-01" db="EMBL/GenBank/DDBJ databases">
        <title>Evolutionary Origins and Diversification of the Mycorrhizal Mutualists.</title>
        <authorList>
            <consortium name="DOE Joint Genome Institute"/>
            <consortium name="Mycorrhizal Genomics Consortium"/>
            <person name="Kohler A."/>
            <person name="Kuo A."/>
            <person name="Nagy L.G."/>
            <person name="Floudas D."/>
            <person name="Copeland A."/>
            <person name="Barry K.W."/>
            <person name="Cichocki N."/>
            <person name="Veneault-Fourrey C."/>
            <person name="LaButti K."/>
            <person name="Lindquist E.A."/>
            <person name="Lipzen A."/>
            <person name="Lundell T."/>
            <person name="Morin E."/>
            <person name="Murat C."/>
            <person name="Riley R."/>
            <person name="Ohm R."/>
            <person name="Sun H."/>
            <person name="Tunlid A."/>
            <person name="Henrissat B."/>
            <person name="Grigoriev I.V."/>
            <person name="Hibbett D.S."/>
            <person name="Martin F."/>
        </authorList>
    </citation>
    <scope>NUCLEOTIDE SEQUENCE [LARGE SCALE GENOMIC DNA]</scope>
    <source>
        <strain evidence="11">Ve08.2h10</strain>
    </source>
</reference>
<dbReference type="InterPro" id="IPR013167">
    <property type="entry name" value="COG4_M"/>
</dbReference>
<dbReference type="OrthoDB" id="47059at2759"/>
<dbReference type="GO" id="GO:0015031">
    <property type="term" value="P:protein transport"/>
    <property type="evidence" value="ECO:0007669"/>
    <property type="project" value="UniProtKB-KW"/>
</dbReference>
<feature type="domain" description="COG4 transport protein middle alpha-helical bundle" evidence="9">
    <location>
        <begin position="184"/>
        <end position="512"/>
    </location>
</feature>
<evidence type="ECO:0000313" key="10">
    <source>
        <dbReference type="EMBL" id="KIK82481.1"/>
    </source>
</evidence>
<keyword evidence="4" id="KW-0813">Transport</keyword>
<evidence type="ECO:0000256" key="8">
    <source>
        <dbReference type="ARBA" id="ARBA00031340"/>
    </source>
</evidence>
<evidence type="ECO:0000256" key="6">
    <source>
        <dbReference type="ARBA" id="ARBA00023034"/>
    </source>
</evidence>
<dbReference type="InParanoid" id="A0A0D0DDR0"/>
<evidence type="ECO:0000256" key="3">
    <source>
        <dbReference type="ARBA" id="ARBA00020975"/>
    </source>
</evidence>
<comment type="subcellular location">
    <subcellularLocation>
        <location evidence="1">Golgi apparatus membrane</location>
        <topology evidence="1">Peripheral membrane protein</topology>
    </subcellularLocation>
</comment>
<proteinExistence type="inferred from homology"/>
<evidence type="ECO:0000256" key="5">
    <source>
        <dbReference type="ARBA" id="ARBA00022927"/>
    </source>
</evidence>
<dbReference type="HOGENOM" id="CLU_014853_3_1_1"/>
<accession>A0A0D0DDR0</accession>
<name>A0A0D0DDR0_9AGAM</name>
<dbReference type="PANTHER" id="PTHR24016">
    <property type="entry name" value="CONSERVED OLIGOMERIC GOLGI COMPLEX SUBUNIT 4"/>
    <property type="match status" value="1"/>
</dbReference>
<evidence type="ECO:0000256" key="1">
    <source>
        <dbReference type="ARBA" id="ARBA00004395"/>
    </source>
</evidence>
<dbReference type="Proteomes" id="UP000054538">
    <property type="component" value="Unassembled WGS sequence"/>
</dbReference>
<keyword evidence="7" id="KW-0472">Membrane</keyword>
<dbReference type="Pfam" id="PF08318">
    <property type="entry name" value="COG4_m"/>
    <property type="match status" value="1"/>
</dbReference>
<protein>
    <recommendedName>
        <fullName evidence="3">Conserved oligomeric Golgi complex subunit 4</fullName>
    </recommendedName>
    <alternativeName>
        <fullName evidence="8">Component of oligomeric Golgi complex 4</fullName>
    </alternativeName>
</protein>
<dbReference type="Pfam" id="PF20663">
    <property type="entry name" value="COG4_N"/>
    <property type="match status" value="1"/>
</dbReference>